<accession>A0A9P6QVF3</accession>
<name>A0A9P6QVF3_9FUNG</name>
<dbReference type="EMBL" id="JAAAIN010001418">
    <property type="protein sequence ID" value="KAG0303277.1"/>
    <property type="molecule type" value="Genomic_DNA"/>
</dbReference>
<evidence type="ECO:0008006" key="3">
    <source>
        <dbReference type="Google" id="ProtNLM"/>
    </source>
</evidence>
<comment type="caution">
    <text evidence="1">The sequence shown here is derived from an EMBL/GenBank/DDBJ whole genome shotgun (WGS) entry which is preliminary data.</text>
</comment>
<gene>
    <name evidence="1" type="ORF">BGZ97_001972</name>
</gene>
<dbReference type="Proteomes" id="UP000823405">
    <property type="component" value="Unassembled WGS sequence"/>
</dbReference>
<keyword evidence="2" id="KW-1185">Reference proteome</keyword>
<dbReference type="SUPFAM" id="SSF52047">
    <property type="entry name" value="RNI-like"/>
    <property type="match status" value="1"/>
</dbReference>
<reference evidence="1" key="1">
    <citation type="journal article" date="2020" name="Fungal Divers.">
        <title>Resolving the Mortierellaceae phylogeny through synthesis of multi-gene phylogenetics and phylogenomics.</title>
        <authorList>
            <person name="Vandepol N."/>
            <person name="Liber J."/>
            <person name="Desiro A."/>
            <person name="Na H."/>
            <person name="Kennedy M."/>
            <person name="Barry K."/>
            <person name="Grigoriev I.V."/>
            <person name="Miller A.N."/>
            <person name="O'Donnell K."/>
            <person name="Stajich J.E."/>
            <person name="Bonito G."/>
        </authorList>
    </citation>
    <scope>NUCLEOTIDE SEQUENCE</scope>
    <source>
        <strain evidence="1">NVP60</strain>
    </source>
</reference>
<evidence type="ECO:0000313" key="1">
    <source>
        <dbReference type="EMBL" id="KAG0303277.1"/>
    </source>
</evidence>
<organism evidence="1 2">
    <name type="scientific">Linnemannia gamsii</name>
    <dbReference type="NCBI Taxonomy" id="64522"/>
    <lineage>
        <taxon>Eukaryota</taxon>
        <taxon>Fungi</taxon>
        <taxon>Fungi incertae sedis</taxon>
        <taxon>Mucoromycota</taxon>
        <taxon>Mortierellomycotina</taxon>
        <taxon>Mortierellomycetes</taxon>
        <taxon>Mortierellales</taxon>
        <taxon>Mortierellaceae</taxon>
        <taxon>Linnemannia</taxon>
    </lineage>
</organism>
<protein>
    <recommendedName>
        <fullName evidence="3">F-box domain-containing protein</fullName>
    </recommendedName>
</protein>
<proteinExistence type="predicted"/>
<dbReference type="PANTHER" id="PTHR16134:SF119">
    <property type="entry name" value="AT02038P-RELATED"/>
    <property type="match status" value="1"/>
</dbReference>
<dbReference type="PANTHER" id="PTHR16134">
    <property type="entry name" value="F-BOX/TPR REPEAT PROTEIN POF3"/>
    <property type="match status" value="1"/>
</dbReference>
<dbReference type="AlphaFoldDB" id="A0A9P6QVF3"/>
<evidence type="ECO:0000313" key="2">
    <source>
        <dbReference type="Proteomes" id="UP000823405"/>
    </source>
</evidence>
<sequence length="1236" mass="140756">MTLSPLEIPEILEQILAFIDDDTISDTVLLVCRHWFFVTRHRHIREVVWNTRYSSTTDYDSPSGIESTLPTAHRLYCYLHVGPKNQEQKQIYTRFREALIHNHNQQIGVTSRRLKEEAAAAAPTQLQQRLEIGGSDAIGTENRKRHPRRRHLASGAPPLYEVVIETFAHLLHSDIYPILPFLYSITSLTIRCVEFSAFSQLWMPHLLAWCPYVEDLRIETNRSIILAGPWFRPYQSTWDTLLAEYHPKPTRLVSLVLVNVRLAHQDLQDLIEVSPRLRDLRVVISDYADGGIVFDCEGFLQYAKTFFSSNKTGTQQQQHLETFYASIKNQTMADVDIEERVFGLCPKTSVVTIQLQDFSLTLLDVLRSRPNVITTMEIVNGDGNPSEVLHRYLCVSPHLLHLIARRVGIVVEDTGCLSTNDADSTTTGPDVWACRNLRTLQTCFFTRHSFDSKDSGGGDCGATVCRWVFGYISRVCPRLRHLDIASIESLEYDRISSYRGKIYPGCMTLESGFCLLARLKGLRWIRLGTFDADLDVRNVDLSWMLLADETSDARRVERQQVVSTWTPEQDLGLSENQGSSVNVDDGINLPRYMGTLLDVKRMIYEMNSVENSDTERLWRELGQRSREHRFLDWEQRRLQQRQQPSTSSGYIKPWLTPEEAEDEDTAVLPLKELRLQGYKDLSNLNVFLPAMAHLTSLEIRTVHIGFLSMLDVLEGCPLLQRLYIDSYAPVGRVLPGPWFSPVRIDPRNGPRRTRAPLALRSLILRNASVPQSCLETLITLTPHLRELILVIKDFIHAQYHGYDAAATAAANVEAARRIRELVKLYHPGSLRSFFFSPPYSASTFSTGTVQDWIQDSPAPHSNLDWTFEGPELTPPIITHITNFVRNTITTLHILGECPDLHNYLCASPHLLHLMAPKSAIRVEHLDIHFRSTQGRPPPPLPLPPTDNIIGSVTTAAAAAAASGSFNQPPKIWACRRLKTLHIAIFSPKPTASFSCLVFGYISRVCPQLQDLEIHGPEYLHHFSEAWAIREAYGLLCVRLDSGLCLLSRLKDLERLVVGTVDKDGFDRYDYGDYGGVNGDGDGEEWYAEIQDEEEYDPAVDFDWMVPAGHSTDRRNARNAWINAPVNGGRWVKRLEDEERMEVIRRQNYQQFLIDQGKDLKVQQRAASGGEDAELAKSLQDIGLLRDVKQMLEDMDKDASDKDEYRCWPHLHRLSIYRENTFGLQPEVEIGRLLNCR</sequence>
<dbReference type="OrthoDB" id="2389045at2759"/>